<proteinExistence type="predicted"/>
<gene>
    <name evidence="1" type="ORF">LTR78_007290</name>
</gene>
<dbReference type="PANTHER" id="PTHR34846:SF11">
    <property type="entry name" value="4-CARBOXYMUCONOLACTONE DECARBOXYLASE FAMILY PROTEIN (AFU_ORTHOLOGUE AFUA_6G11590)"/>
    <property type="match status" value="1"/>
</dbReference>
<accession>A0AAE0WJM6</accession>
<dbReference type="SUPFAM" id="SSF69118">
    <property type="entry name" value="AhpD-like"/>
    <property type="match status" value="1"/>
</dbReference>
<evidence type="ECO:0000313" key="1">
    <source>
        <dbReference type="EMBL" id="KAK3672937.1"/>
    </source>
</evidence>
<keyword evidence="2" id="KW-1185">Reference proteome</keyword>
<organism evidence="1 2">
    <name type="scientific">Recurvomyces mirabilis</name>
    <dbReference type="NCBI Taxonomy" id="574656"/>
    <lineage>
        <taxon>Eukaryota</taxon>
        <taxon>Fungi</taxon>
        <taxon>Dikarya</taxon>
        <taxon>Ascomycota</taxon>
        <taxon>Pezizomycotina</taxon>
        <taxon>Dothideomycetes</taxon>
        <taxon>Dothideomycetidae</taxon>
        <taxon>Mycosphaerellales</taxon>
        <taxon>Teratosphaeriaceae</taxon>
        <taxon>Recurvomyces</taxon>
    </lineage>
</organism>
<dbReference type="Gene3D" id="1.20.1290.10">
    <property type="entry name" value="AhpD-like"/>
    <property type="match status" value="1"/>
</dbReference>
<dbReference type="PANTHER" id="PTHR34846">
    <property type="entry name" value="4-CARBOXYMUCONOLACTONE DECARBOXYLASE FAMILY PROTEIN (AFU_ORTHOLOGUE AFUA_6G11590)"/>
    <property type="match status" value="1"/>
</dbReference>
<dbReference type="AlphaFoldDB" id="A0AAE0WJM6"/>
<evidence type="ECO:0000313" key="2">
    <source>
        <dbReference type="Proteomes" id="UP001274830"/>
    </source>
</evidence>
<dbReference type="Proteomes" id="UP001274830">
    <property type="component" value="Unassembled WGS sequence"/>
</dbReference>
<sequence>MSRFPPTPREQLSAPQQEAYDELSSSSEKMFGNKFSFKNKDGGMVGPYPFLLEALGPGVDFLSLVQSLGKLPGLSVEARETTILAVGAHFQAGYEMYAHSAIAGQATKLSQEAISSICKGEKLKDLDEDCAAAYDVAKYLASKPGALPQVLWERSVKALGREGTVALVHYVGLYAYTCIVLNAMDAPVPKDGE</sequence>
<dbReference type="InterPro" id="IPR029032">
    <property type="entry name" value="AhpD-like"/>
</dbReference>
<dbReference type="EMBL" id="JAUTXT010000029">
    <property type="protein sequence ID" value="KAK3672937.1"/>
    <property type="molecule type" value="Genomic_DNA"/>
</dbReference>
<reference evidence="1" key="1">
    <citation type="submission" date="2023-07" db="EMBL/GenBank/DDBJ databases">
        <title>Black Yeasts Isolated from many extreme environments.</title>
        <authorList>
            <person name="Coleine C."/>
            <person name="Stajich J.E."/>
            <person name="Selbmann L."/>
        </authorList>
    </citation>
    <scope>NUCLEOTIDE SEQUENCE</scope>
    <source>
        <strain evidence="1">CCFEE 5485</strain>
    </source>
</reference>
<protein>
    <recommendedName>
        <fullName evidence="3">Carboxymuconolactone decarboxylase-like domain-containing protein</fullName>
    </recommendedName>
</protein>
<comment type="caution">
    <text evidence="1">The sequence shown here is derived from an EMBL/GenBank/DDBJ whole genome shotgun (WGS) entry which is preliminary data.</text>
</comment>
<evidence type="ECO:0008006" key="3">
    <source>
        <dbReference type="Google" id="ProtNLM"/>
    </source>
</evidence>
<name>A0AAE0WJM6_9PEZI</name>